<dbReference type="KEGG" id="meso:BSQ44_01815"/>
<dbReference type="EMBL" id="CP018171">
    <property type="protein sequence ID" value="APH70256.1"/>
    <property type="molecule type" value="Genomic_DNA"/>
</dbReference>
<reference evidence="3" key="1">
    <citation type="submission" date="2016-11" db="EMBL/GenBank/DDBJ databases">
        <title>Mesorhizobium oceanicum sp. nov., isolated from deep seawater in South China Sea.</title>
        <authorList>
            <person name="Fu G.-Y."/>
        </authorList>
    </citation>
    <scope>NUCLEOTIDE SEQUENCE [LARGE SCALE GENOMIC DNA]</scope>
    <source>
        <strain evidence="3">B7</strain>
    </source>
</reference>
<organism evidence="2 3">
    <name type="scientific">Aquibium oceanicum</name>
    <dbReference type="NCBI Taxonomy" id="1670800"/>
    <lineage>
        <taxon>Bacteria</taxon>
        <taxon>Pseudomonadati</taxon>
        <taxon>Pseudomonadota</taxon>
        <taxon>Alphaproteobacteria</taxon>
        <taxon>Hyphomicrobiales</taxon>
        <taxon>Phyllobacteriaceae</taxon>
        <taxon>Aquibium</taxon>
    </lineage>
</organism>
<dbReference type="Proteomes" id="UP000182840">
    <property type="component" value="Chromosome"/>
</dbReference>
<dbReference type="InterPro" id="IPR017026">
    <property type="entry name" value="ImuA"/>
</dbReference>
<proteinExistence type="predicted"/>
<evidence type="ECO:0000256" key="1">
    <source>
        <dbReference type="SAM" id="MobiDB-lite"/>
    </source>
</evidence>
<feature type="compositionally biased region" description="Basic and acidic residues" evidence="1">
    <location>
        <begin position="316"/>
        <end position="326"/>
    </location>
</feature>
<dbReference type="SUPFAM" id="SSF52540">
    <property type="entry name" value="P-loop containing nucleoside triphosphate hydrolases"/>
    <property type="match status" value="1"/>
</dbReference>
<dbReference type="AlphaFoldDB" id="A0A1L3SLI2"/>
<dbReference type="RefSeq" id="WP_072601669.1">
    <property type="nucleotide sequence ID" value="NZ_CP018171.1"/>
</dbReference>
<name>A0A1L3SLI2_9HYPH</name>
<keyword evidence="3" id="KW-1185">Reference proteome</keyword>
<feature type="region of interest" description="Disordered" evidence="1">
    <location>
        <begin position="307"/>
        <end position="332"/>
    </location>
</feature>
<evidence type="ECO:0000313" key="3">
    <source>
        <dbReference type="Proteomes" id="UP000182840"/>
    </source>
</evidence>
<dbReference type="InterPro" id="IPR027417">
    <property type="entry name" value="P-loop_NTPase"/>
</dbReference>
<accession>A0A1L3SLI2</accession>
<sequence>MATSAAARGTLFALRRKIAKIEGAPADTLSPDEVGIAPEGVVLREGGSPLRHPALTGGLIATGDPDFDAALGGGIPRAALTEIHGAEMRDAGAVTGFALGLCATAIGAASKNLPLLWIAPSENNCEAGFPYAPGLLDLFGITPENLLTCETPKLADALWVAEEAARLSTLGAVLLELRGNPNRVDLTATRRLHFRARDAGRPVFLLRQSATAEPTAAPLRLSVSPAAAGMRRTVAGPLAGSIGPPAFLVEIGKSRVARSGSFELEWNSHERSFRKRGPEVPGSVVPVPVHRGHLAPASRPLLARDAAFAAGAADRQPSREERAADRRPRRAG</sequence>
<dbReference type="PIRSF" id="PIRSF034285">
    <property type="entry name" value="UCP034285"/>
    <property type="match status" value="1"/>
</dbReference>
<dbReference type="STRING" id="1670800.BSQ44_01815"/>
<gene>
    <name evidence="2" type="ORF">BSQ44_01815</name>
</gene>
<evidence type="ECO:0000313" key="2">
    <source>
        <dbReference type="EMBL" id="APH70256.1"/>
    </source>
</evidence>
<evidence type="ECO:0008006" key="4">
    <source>
        <dbReference type="Google" id="ProtNLM"/>
    </source>
</evidence>
<protein>
    <recommendedName>
        <fullName evidence="4">Protein ImuA</fullName>
    </recommendedName>
</protein>
<dbReference type="Gene3D" id="3.40.50.300">
    <property type="entry name" value="P-loop containing nucleotide triphosphate hydrolases"/>
    <property type="match status" value="1"/>
</dbReference>